<evidence type="ECO:0000313" key="3">
    <source>
        <dbReference type="Proteomes" id="UP000070089"/>
    </source>
</evidence>
<reference evidence="2 3" key="1">
    <citation type="journal article" date="2015" name="Mol. Biochem. Parasitol.">
        <title>Identification of polymorphic genes for use in assemblage B genotyping assays through comparative genomics of multiple assemblage B Giardia duodenalis isolates.</title>
        <authorList>
            <person name="Wielinga C."/>
            <person name="Thompson R.C."/>
            <person name="Monis P."/>
            <person name="Ryan U."/>
        </authorList>
    </citation>
    <scope>NUCLEOTIDE SEQUENCE [LARGE SCALE GENOMIC DNA]</scope>
    <source>
        <strain evidence="2 3">BAH15c1</strain>
    </source>
</reference>
<protein>
    <submittedName>
        <fullName evidence="2">Uncharacterized protein</fullName>
    </submittedName>
</protein>
<gene>
    <name evidence="2" type="ORF">QR46_0963</name>
</gene>
<accession>A0A132NY36</accession>
<feature type="region of interest" description="Disordered" evidence="1">
    <location>
        <begin position="304"/>
        <end position="328"/>
    </location>
</feature>
<comment type="caution">
    <text evidence="2">The sequence shown here is derived from an EMBL/GenBank/DDBJ whole genome shotgun (WGS) entry which is preliminary data.</text>
</comment>
<dbReference type="Proteomes" id="UP000070089">
    <property type="component" value="Unassembled WGS sequence"/>
</dbReference>
<evidence type="ECO:0000256" key="1">
    <source>
        <dbReference type="SAM" id="MobiDB-lite"/>
    </source>
</evidence>
<feature type="compositionally biased region" description="Acidic residues" evidence="1">
    <location>
        <begin position="76"/>
        <end position="93"/>
    </location>
</feature>
<dbReference type="EMBL" id="JXTI01000017">
    <property type="protein sequence ID" value="KWX14985.1"/>
    <property type="molecule type" value="Genomic_DNA"/>
</dbReference>
<sequence>MELLSSVSVSIHSRGINFKIQMSELDSNPAPPENIQSTPASAEEDHHPDITDEACEPQSGDPQSEHEQTQDLTENPADDEAQDPSTAVEDEQALETANSPEGVSDATGSAMETVEEEQSSKLQPQMQLTKDEIAYGLSYFSHQHGYTNQFNVVTPDLFQKRMQPICELSLHGCEHLLRAPFNGSINGRAVGGQTRTDQRGTGAVGKRVCLTPAQVSEIMSYRVGPSDDKDFALESFKMLGATSIKDTVPIEKVADLLISAYRDIETQLEEAKDFQSICEYLTDKNAQLERIKAKTEGREVKKVTNNVRATPDPSRPRTPPRLRTPSGLSRKAVVDPRCQYAIPLRDDILYVLRQCCIGEHNDKMDYISWKEIFTTLLSMKFVDYREEITQMAH</sequence>
<dbReference type="OrthoDB" id="10255861at2759"/>
<name>A0A132NY36_GIAIN</name>
<dbReference type="AlphaFoldDB" id="A0A132NY36"/>
<dbReference type="VEuPathDB" id="GiardiaDB:QR46_0963"/>
<proteinExistence type="predicted"/>
<feature type="region of interest" description="Disordered" evidence="1">
    <location>
        <begin position="23"/>
        <end position="126"/>
    </location>
</feature>
<evidence type="ECO:0000313" key="2">
    <source>
        <dbReference type="EMBL" id="KWX14985.1"/>
    </source>
</evidence>
<organism evidence="2 3">
    <name type="scientific">Giardia duodenalis assemblage B</name>
    <dbReference type="NCBI Taxonomy" id="1394984"/>
    <lineage>
        <taxon>Eukaryota</taxon>
        <taxon>Metamonada</taxon>
        <taxon>Diplomonadida</taxon>
        <taxon>Hexamitidae</taxon>
        <taxon>Giardiinae</taxon>
        <taxon>Giardia</taxon>
    </lineage>
</organism>